<protein>
    <submittedName>
        <fullName evidence="2">Uncharacterized protein</fullName>
    </submittedName>
</protein>
<evidence type="ECO:0000313" key="3">
    <source>
        <dbReference type="Proteomes" id="UP001164746"/>
    </source>
</evidence>
<accession>A0ABY7EK09</accession>
<keyword evidence="3" id="KW-1185">Reference proteome</keyword>
<feature type="region of interest" description="Disordered" evidence="1">
    <location>
        <begin position="26"/>
        <end position="65"/>
    </location>
</feature>
<evidence type="ECO:0000313" key="2">
    <source>
        <dbReference type="EMBL" id="WAR08734.1"/>
    </source>
</evidence>
<feature type="region of interest" description="Disordered" evidence="1">
    <location>
        <begin position="86"/>
        <end position="113"/>
    </location>
</feature>
<evidence type="ECO:0000256" key="1">
    <source>
        <dbReference type="SAM" id="MobiDB-lite"/>
    </source>
</evidence>
<sequence length="309" mass="34007">MMKSDMDRGKVKPTFFNELRCLGRNVERQTDSLKANPKTPVQNPQGVEKSVGQEAHGNRTPQLEDFGLSQGTLKFLESVAVVKRGPTNNAVQEKKPEPRRAHDPNIPSFFQHNGIITTPSLTRDLGIMDSTINHAALASPIISSQSSGDSWEFNKQPFPVSNLKFDENNGSGTTPQTPVLRTPGFREKFTNAQAHNNLTYSCAQSHEEQGYSHKRPVNVGLFKPATQSSVKGKLPVKDDGFPQSPELTYSLEEISEMTGVFKINPVAPPPPVLSSLQSGADKENATPPEPELLSERISRIKQADKIRTI</sequence>
<organism evidence="2 3">
    <name type="scientific">Mya arenaria</name>
    <name type="common">Soft-shell clam</name>
    <dbReference type="NCBI Taxonomy" id="6604"/>
    <lineage>
        <taxon>Eukaryota</taxon>
        <taxon>Metazoa</taxon>
        <taxon>Spiralia</taxon>
        <taxon>Lophotrochozoa</taxon>
        <taxon>Mollusca</taxon>
        <taxon>Bivalvia</taxon>
        <taxon>Autobranchia</taxon>
        <taxon>Heteroconchia</taxon>
        <taxon>Euheterodonta</taxon>
        <taxon>Imparidentia</taxon>
        <taxon>Neoheterodontei</taxon>
        <taxon>Myida</taxon>
        <taxon>Myoidea</taxon>
        <taxon>Myidae</taxon>
        <taxon>Mya</taxon>
    </lineage>
</organism>
<reference evidence="2" key="1">
    <citation type="submission" date="2022-11" db="EMBL/GenBank/DDBJ databases">
        <title>Centuries of genome instability and evolution in soft-shell clam transmissible cancer (bioRxiv).</title>
        <authorList>
            <person name="Hart S.F.M."/>
            <person name="Yonemitsu M.A."/>
            <person name="Giersch R.M."/>
            <person name="Beal B.F."/>
            <person name="Arriagada G."/>
            <person name="Davis B.W."/>
            <person name="Ostrander E.A."/>
            <person name="Goff S.P."/>
            <person name="Metzger M.J."/>
        </authorList>
    </citation>
    <scope>NUCLEOTIDE SEQUENCE</scope>
    <source>
        <strain evidence="2">MELC-2E11</strain>
        <tissue evidence="2">Siphon/mantle</tissue>
    </source>
</reference>
<feature type="compositionally biased region" description="Basic and acidic residues" evidence="1">
    <location>
        <begin position="92"/>
        <end position="103"/>
    </location>
</feature>
<name>A0ABY7EK09_MYAAR</name>
<feature type="region of interest" description="Disordered" evidence="1">
    <location>
        <begin position="262"/>
        <end position="309"/>
    </location>
</feature>
<dbReference type="EMBL" id="CP111017">
    <property type="protein sequence ID" value="WAR08734.1"/>
    <property type="molecule type" value="Genomic_DNA"/>
</dbReference>
<dbReference type="Proteomes" id="UP001164746">
    <property type="component" value="Chromosome 6"/>
</dbReference>
<gene>
    <name evidence="2" type="ORF">MAR_018692</name>
</gene>
<proteinExistence type="predicted"/>
<feature type="compositionally biased region" description="Basic and acidic residues" evidence="1">
    <location>
        <begin position="293"/>
        <end position="309"/>
    </location>
</feature>